<dbReference type="Gene3D" id="3.10.450.620">
    <property type="entry name" value="JHP933, nucleotidyltransferase-like core domain"/>
    <property type="match status" value="1"/>
</dbReference>
<feature type="non-terminal residue" evidence="1">
    <location>
        <position position="1"/>
    </location>
</feature>
<proteinExistence type="predicted"/>
<comment type="caution">
    <text evidence="1">The sequence shown here is derived from an EMBL/GenBank/DDBJ whole genome shotgun (WGS) entry which is preliminary data.</text>
</comment>
<dbReference type="EMBL" id="BARV01040834">
    <property type="protein sequence ID" value="GAI46757.1"/>
    <property type="molecule type" value="Genomic_DNA"/>
</dbReference>
<dbReference type="InterPro" id="IPR014942">
    <property type="entry name" value="AbiEii"/>
</dbReference>
<dbReference type="AlphaFoldDB" id="X1NRS3"/>
<sequence>GLLWEIIEKDYILSWVLAGIAANKKLQNKLVFKGGTALKKCYFGNYRFSEDLDFTASCTSGHNLLLFSSWYWKGFLFLP</sequence>
<protein>
    <recommendedName>
        <fullName evidence="2">Nucleotidyl transferase AbiEii/AbiGii toxin family protein</fullName>
    </recommendedName>
</protein>
<organism evidence="1">
    <name type="scientific">marine sediment metagenome</name>
    <dbReference type="NCBI Taxonomy" id="412755"/>
    <lineage>
        <taxon>unclassified sequences</taxon>
        <taxon>metagenomes</taxon>
        <taxon>ecological metagenomes</taxon>
    </lineage>
</organism>
<evidence type="ECO:0000313" key="1">
    <source>
        <dbReference type="EMBL" id="GAI46757.1"/>
    </source>
</evidence>
<gene>
    <name evidence="1" type="ORF">S06H3_62074</name>
</gene>
<reference evidence="1" key="1">
    <citation type="journal article" date="2014" name="Front. Microbiol.">
        <title>High frequency of phylogenetically diverse reductive dehalogenase-homologous genes in deep subseafloor sedimentary metagenomes.</title>
        <authorList>
            <person name="Kawai M."/>
            <person name="Futagami T."/>
            <person name="Toyoda A."/>
            <person name="Takaki Y."/>
            <person name="Nishi S."/>
            <person name="Hori S."/>
            <person name="Arai W."/>
            <person name="Tsubouchi T."/>
            <person name="Morono Y."/>
            <person name="Uchiyama I."/>
            <person name="Ito T."/>
            <person name="Fujiyama A."/>
            <person name="Inagaki F."/>
            <person name="Takami H."/>
        </authorList>
    </citation>
    <scope>NUCLEOTIDE SEQUENCE</scope>
    <source>
        <strain evidence="1">Expedition CK06-06</strain>
    </source>
</reference>
<name>X1NRS3_9ZZZZ</name>
<evidence type="ECO:0008006" key="2">
    <source>
        <dbReference type="Google" id="ProtNLM"/>
    </source>
</evidence>
<dbReference type="Pfam" id="PF08843">
    <property type="entry name" value="AbiEii"/>
    <property type="match status" value="1"/>
</dbReference>
<accession>X1NRS3</accession>